<keyword evidence="2" id="KW-0732">Signal</keyword>
<dbReference type="PROSITE" id="PS51257">
    <property type="entry name" value="PROKAR_LIPOPROTEIN"/>
    <property type="match status" value="1"/>
</dbReference>
<protein>
    <submittedName>
        <fullName evidence="3">Uncharacterized protein</fullName>
    </submittedName>
</protein>
<proteinExistence type="predicted"/>
<organism evidence="3 4">
    <name type="scientific">Hevea brasiliensis</name>
    <name type="common">Para rubber tree</name>
    <name type="synonym">Siphonia brasiliensis</name>
    <dbReference type="NCBI Taxonomy" id="3981"/>
    <lineage>
        <taxon>Eukaryota</taxon>
        <taxon>Viridiplantae</taxon>
        <taxon>Streptophyta</taxon>
        <taxon>Embryophyta</taxon>
        <taxon>Tracheophyta</taxon>
        <taxon>Spermatophyta</taxon>
        <taxon>Magnoliopsida</taxon>
        <taxon>eudicotyledons</taxon>
        <taxon>Gunneridae</taxon>
        <taxon>Pentapetalae</taxon>
        <taxon>rosids</taxon>
        <taxon>fabids</taxon>
        <taxon>Malpighiales</taxon>
        <taxon>Euphorbiaceae</taxon>
        <taxon>Crotonoideae</taxon>
        <taxon>Micrandreae</taxon>
        <taxon>Hevea</taxon>
    </lineage>
</organism>
<dbReference type="InterPro" id="IPR044659">
    <property type="entry name" value="PELPK1_2"/>
</dbReference>
<sequence length="108" mass="11882">MAYRQFSAVILPLLLISVSCLNSQTSLVDAQQLMEITLLEIPELPELPSFPQVELPPLPELPDLPELEVPQLPDLPDIPDLPDLPTLTLPAKSTIPKDINPFHSTNSP</sequence>
<feature type="region of interest" description="Disordered" evidence="1">
    <location>
        <begin position="51"/>
        <end position="108"/>
    </location>
</feature>
<name>A0ABQ9L4F2_HEVBR</name>
<evidence type="ECO:0000313" key="4">
    <source>
        <dbReference type="Proteomes" id="UP001174677"/>
    </source>
</evidence>
<evidence type="ECO:0000313" key="3">
    <source>
        <dbReference type="EMBL" id="KAJ9159191.1"/>
    </source>
</evidence>
<feature type="compositionally biased region" description="Low complexity" evidence="1">
    <location>
        <begin position="81"/>
        <end position="90"/>
    </location>
</feature>
<gene>
    <name evidence="3" type="ORF">P3X46_024713</name>
</gene>
<reference evidence="3" key="1">
    <citation type="journal article" date="2023" name="Plant Biotechnol. J.">
        <title>Chromosome-level wild Hevea brasiliensis genome provides new tools for genomic-assisted breeding and valuable loci to elevate rubber yield.</title>
        <authorList>
            <person name="Cheng H."/>
            <person name="Song X."/>
            <person name="Hu Y."/>
            <person name="Wu T."/>
            <person name="Yang Q."/>
            <person name="An Z."/>
            <person name="Feng S."/>
            <person name="Deng Z."/>
            <person name="Wu W."/>
            <person name="Zeng X."/>
            <person name="Tu M."/>
            <person name="Wang X."/>
            <person name="Huang H."/>
        </authorList>
    </citation>
    <scope>NUCLEOTIDE SEQUENCE</scope>
    <source>
        <strain evidence="3">MT/VB/25A 57/8</strain>
    </source>
</reference>
<dbReference type="Proteomes" id="UP001174677">
    <property type="component" value="Chromosome 14"/>
</dbReference>
<feature type="signal peptide" evidence="2">
    <location>
        <begin position="1"/>
        <end position="30"/>
    </location>
</feature>
<dbReference type="EMBL" id="JARPOI010000014">
    <property type="protein sequence ID" value="KAJ9159191.1"/>
    <property type="molecule type" value="Genomic_DNA"/>
</dbReference>
<comment type="caution">
    <text evidence="3">The sequence shown here is derived from an EMBL/GenBank/DDBJ whole genome shotgun (WGS) entry which is preliminary data.</text>
</comment>
<accession>A0ABQ9L4F2</accession>
<dbReference type="PANTHER" id="PTHR33088:SF64">
    <property type="entry name" value="GAMMA-GLIADIN"/>
    <property type="match status" value="1"/>
</dbReference>
<feature type="chain" id="PRO_5045081770" evidence="2">
    <location>
        <begin position="31"/>
        <end position="108"/>
    </location>
</feature>
<evidence type="ECO:0000256" key="1">
    <source>
        <dbReference type="SAM" id="MobiDB-lite"/>
    </source>
</evidence>
<evidence type="ECO:0000256" key="2">
    <source>
        <dbReference type="SAM" id="SignalP"/>
    </source>
</evidence>
<keyword evidence="4" id="KW-1185">Reference proteome</keyword>
<dbReference type="PANTHER" id="PTHR33088">
    <property type="entry name" value="MUCIN-2"/>
    <property type="match status" value="1"/>
</dbReference>